<dbReference type="SUPFAM" id="SSF47090">
    <property type="entry name" value="PGBD-like"/>
    <property type="match status" value="2"/>
</dbReference>
<evidence type="ECO:0000313" key="6">
    <source>
        <dbReference type="EMBL" id="PWA12173.1"/>
    </source>
</evidence>
<dbReference type="PANTHER" id="PTHR47053">
    <property type="entry name" value="MUREIN DD-ENDOPEPTIDASE MEPH-RELATED"/>
    <property type="match status" value="1"/>
</dbReference>
<dbReference type="Gene3D" id="1.10.101.10">
    <property type="entry name" value="PGBD-like superfamily/PGBD"/>
    <property type="match status" value="2"/>
</dbReference>
<organism evidence="6 7">
    <name type="scientific">Pueribacillus theae</name>
    <dbReference type="NCBI Taxonomy" id="2171751"/>
    <lineage>
        <taxon>Bacteria</taxon>
        <taxon>Bacillati</taxon>
        <taxon>Bacillota</taxon>
        <taxon>Bacilli</taxon>
        <taxon>Bacillales</taxon>
        <taxon>Bacillaceae</taxon>
        <taxon>Pueribacillus</taxon>
    </lineage>
</organism>
<evidence type="ECO:0000256" key="4">
    <source>
        <dbReference type="ARBA" id="ARBA00022807"/>
    </source>
</evidence>
<sequence length="325" mass="34064">MLHINGKGLIKKITISATLAGAFTFASYIGDFEFNHNIASASQMNTNQILKVGSRGGDVKNLQSKLKVKADGIYGPATKNAVMKFQRSKKLSVDGIAGPQTLRALNGSKASATNASKQTKAVKSSTLLRNGSRGQAVKNLQSKLKNLNYLHSKVDGIYGSGTANAVRAFQRANGLAADGIAGPQTLRALNNGKAAKKSQSKSSGSTAKASNLVSTAKSVIGSKYKYGGTTPSGFDCSGFLNYVYKKNGVKVPRTVSQIRASSKRVSSPKAGDVVFFNTTGKGPSHAGIYLGNNQFIHSGSSTGVTISSLNNSYWKPRYIGAGSVL</sequence>
<dbReference type="InterPro" id="IPR036366">
    <property type="entry name" value="PGBDSf"/>
</dbReference>
<comment type="similarity">
    <text evidence="1">Belongs to the peptidase C40 family.</text>
</comment>
<keyword evidence="2" id="KW-0645">Protease</keyword>
<dbReference type="InterPro" id="IPR036365">
    <property type="entry name" value="PGBD-like_sf"/>
</dbReference>
<name>A0A2U1K598_9BACI</name>
<dbReference type="InterPro" id="IPR002477">
    <property type="entry name" value="Peptidoglycan-bd-like"/>
</dbReference>
<keyword evidence="3" id="KW-0378">Hydrolase</keyword>
<dbReference type="RefSeq" id="WP_116554179.1">
    <property type="nucleotide sequence ID" value="NZ_QCZG01000011.1"/>
</dbReference>
<dbReference type="OrthoDB" id="9813368at2"/>
<accession>A0A2U1K598</accession>
<dbReference type="PANTHER" id="PTHR47053:SF1">
    <property type="entry name" value="MUREIN DD-ENDOPEPTIDASE MEPH-RELATED"/>
    <property type="match status" value="1"/>
</dbReference>
<protein>
    <submittedName>
        <fullName evidence="6">Peptidase</fullName>
    </submittedName>
</protein>
<dbReference type="InterPro" id="IPR000064">
    <property type="entry name" value="NLP_P60_dom"/>
</dbReference>
<proteinExistence type="inferred from homology"/>
<comment type="caution">
    <text evidence="6">The sequence shown here is derived from an EMBL/GenBank/DDBJ whole genome shotgun (WGS) entry which is preliminary data.</text>
</comment>
<dbReference type="SUPFAM" id="SSF54001">
    <property type="entry name" value="Cysteine proteinases"/>
    <property type="match status" value="1"/>
</dbReference>
<dbReference type="GO" id="GO:0008234">
    <property type="term" value="F:cysteine-type peptidase activity"/>
    <property type="evidence" value="ECO:0007669"/>
    <property type="project" value="UniProtKB-KW"/>
</dbReference>
<evidence type="ECO:0000313" key="7">
    <source>
        <dbReference type="Proteomes" id="UP000245998"/>
    </source>
</evidence>
<evidence type="ECO:0000256" key="3">
    <source>
        <dbReference type="ARBA" id="ARBA00022801"/>
    </source>
</evidence>
<dbReference type="Proteomes" id="UP000245998">
    <property type="component" value="Unassembled WGS sequence"/>
</dbReference>
<reference evidence="6 7" key="1">
    <citation type="submission" date="2018-04" db="EMBL/GenBank/DDBJ databases">
        <title>Camelliibacillus theae gen. nov., sp. nov., isolated from Pu'er tea.</title>
        <authorList>
            <person name="Niu L."/>
        </authorList>
    </citation>
    <scope>NUCLEOTIDE SEQUENCE [LARGE SCALE GENOMIC DNA]</scope>
    <source>
        <strain evidence="6 7">T8</strain>
    </source>
</reference>
<keyword evidence="7" id="KW-1185">Reference proteome</keyword>
<gene>
    <name evidence="6" type="ORF">DCC39_06990</name>
</gene>
<dbReference type="InterPro" id="IPR038765">
    <property type="entry name" value="Papain-like_cys_pep_sf"/>
</dbReference>
<dbReference type="Pfam" id="PF00877">
    <property type="entry name" value="NLPC_P60"/>
    <property type="match status" value="1"/>
</dbReference>
<evidence type="ECO:0000256" key="1">
    <source>
        <dbReference type="ARBA" id="ARBA00007074"/>
    </source>
</evidence>
<dbReference type="EMBL" id="QCZG01000011">
    <property type="protein sequence ID" value="PWA12173.1"/>
    <property type="molecule type" value="Genomic_DNA"/>
</dbReference>
<evidence type="ECO:0000256" key="2">
    <source>
        <dbReference type="ARBA" id="ARBA00022670"/>
    </source>
</evidence>
<evidence type="ECO:0000259" key="5">
    <source>
        <dbReference type="PROSITE" id="PS51935"/>
    </source>
</evidence>
<dbReference type="GO" id="GO:0006508">
    <property type="term" value="P:proteolysis"/>
    <property type="evidence" value="ECO:0007669"/>
    <property type="project" value="UniProtKB-KW"/>
</dbReference>
<keyword evidence="4" id="KW-0788">Thiol protease</keyword>
<dbReference type="InterPro" id="IPR051202">
    <property type="entry name" value="Peptidase_C40"/>
</dbReference>
<dbReference type="Pfam" id="PF01471">
    <property type="entry name" value="PG_binding_1"/>
    <property type="match status" value="2"/>
</dbReference>
<dbReference type="PROSITE" id="PS51935">
    <property type="entry name" value="NLPC_P60"/>
    <property type="match status" value="1"/>
</dbReference>
<dbReference type="AlphaFoldDB" id="A0A2U1K598"/>
<dbReference type="Gene3D" id="3.90.1720.10">
    <property type="entry name" value="endopeptidase domain like (from Nostoc punctiforme)"/>
    <property type="match status" value="1"/>
</dbReference>
<feature type="domain" description="NlpC/P60" evidence="5">
    <location>
        <begin position="206"/>
        <end position="325"/>
    </location>
</feature>